<evidence type="ECO:0000313" key="7">
    <source>
        <dbReference type="EMBL" id="MPC83071.1"/>
    </source>
</evidence>
<comment type="caution">
    <text evidence="7">The sequence shown here is derived from an EMBL/GenBank/DDBJ whole genome shotgun (WGS) entry which is preliminary data.</text>
</comment>
<evidence type="ECO:0000259" key="6">
    <source>
        <dbReference type="PROSITE" id="PS50850"/>
    </source>
</evidence>
<accession>A0A5B7IC97</accession>
<keyword evidence="8" id="KW-1185">Reference proteome</keyword>
<dbReference type="PANTHER" id="PTHR10924:SF27">
    <property type="entry name" value="SOLUTE CARRIER FAMILY 49 MEMBER 4"/>
    <property type="match status" value="1"/>
</dbReference>
<protein>
    <submittedName>
        <fullName evidence="7">Major facilitator superfamily domain-containing protein 7</fullName>
    </submittedName>
</protein>
<feature type="transmembrane region" description="Helical" evidence="5">
    <location>
        <begin position="142"/>
        <end position="163"/>
    </location>
</feature>
<evidence type="ECO:0000256" key="5">
    <source>
        <dbReference type="SAM" id="Phobius"/>
    </source>
</evidence>
<dbReference type="OrthoDB" id="8190074at2759"/>
<evidence type="ECO:0000256" key="3">
    <source>
        <dbReference type="ARBA" id="ARBA00022989"/>
    </source>
</evidence>
<dbReference type="AlphaFoldDB" id="A0A5B7IC97"/>
<feature type="transmembrane region" description="Helical" evidence="5">
    <location>
        <begin position="50"/>
        <end position="68"/>
    </location>
</feature>
<dbReference type="InterPro" id="IPR020846">
    <property type="entry name" value="MFS_dom"/>
</dbReference>
<dbReference type="PROSITE" id="PS50850">
    <property type="entry name" value="MFS"/>
    <property type="match status" value="1"/>
</dbReference>
<evidence type="ECO:0000256" key="4">
    <source>
        <dbReference type="ARBA" id="ARBA00023136"/>
    </source>
</evidence>
<feature type="transmembrane region" description="Helical" evidence="5">
    <location>
        <begin position="88"/>
        <end position="111"/>
    </location>
</feature>
<dbReference type="InterPro" id="IPR036259">
    <property type="entry name" value="MFS_trans_sf"/>
</dbReference>
<reference evidence="7 8" key="1">
    <citation type="submission" date="2019-05" db="EMBL/GenBank/DDBJ databases">
        <title>Another draft genome of Portunus trituberculatus and its Hox gene families provides insights of decapod evolution.</title>
        <authorList>
            <person name="Jeong J.-H."/>
            <person name="Song I."/>
            <person name="Kim S."/>
            <person name="Choi T."/>
            <person name="Kim D."/>
            <person name="Ryu S."/>
            <person name="Kim W."/>
        </authorList>
    </citation>
    <scope>NUCLEOTIDE SEQUENCE [LARGE SCALE GENOMIC DNA]</scope>
    <source>
        <tissue evidence="7">Muscle</tissue>
    </source>
</reference>
<name>A0A5B7IC97_PORTR</name>
<keyword evidence="3 5" id="KW-1133">Transmembrane helix</keyword>
<dbReference type="EMBL" id="VSRR010061412">
    <property type="protein sequence ID" value="MPC83071.1"/>
    <property type="molecule type" value="Genomic_DNA"/>
</dbReference>
<keyword evidence="4 5" id="KW-0472">Membrane</keyword>
<organism evidence="7 8">
    <name type="scientific">Portunus trituberculatus</name>
    <name type="common">Swimming crab</name>
    <name type="synonym">Neptunus trituberculatus</name>
    <dbReference type="NCBI Taxonomy" id="210409"/>
    <lineage>
        <taxon>Eukaryota</taxon>
        <taxon>Metazoa</taxon>
        <taxon>Ecdysozoa</taxon>
        <taxon>Arthropoda</taxon>
        <taxon>Crustacea</taxon>
        <taxon>Multicrustacea</taxon>
        <taxon>Malacostraca</taxon>
        <taxon>Eumalacostraca</taxon>
        <taxon>Eucarida</taxon>
        <taxon>Decapoda</taxon>
        <taxon>Pleocyemata</taxon>
        <taxon>Brachyura</taxon>
        <taxon>Eubrachyura</taxon>
        <taxon>Portunoidea</taxon>
        <taxon>Portunidae</taxon>
        <taxon>Portuninae</taxon>
        <taxon>Portunus</taxon>
    </lineage>
</organism>
<dbReference type="Proteomes" id="UP000324222">
    <property type="component" value="Unassembled WGS sequence"/>
</dbReference>
<gene>
    <name evidence="7" type="primary">mfsd7</name>
    <name evidence="7" type="ORF">E2C01_077761</name>
</gene>
<evidence type="ECO:0000256" key="2">
    <source>
        <dbReference type="ARBA" id="ARBA00022692"/>
    </source>
</evidence>
<evidence type="ECO:0000313" key="8">
    <source>
        <dbReference type="Proteomes" id="UP000324222"/>
    </source>
</evidence>
<dbReference type="GO" id="GO:0016020">
    <property type="term" value="C:membrane"/>
    <property type="evidence" value="ECO:0007669"/>
    <property type="project" value="UniProtKB-SubCell"/>
</dbReference>
<proteinExistence type="predicted"/>
<dbReference type="GO" id="GO:0022857">
    <property type="term" value="F:transmembrane transporter activity"/>
    <property type="evidence" value="ECO:0007669"/>
    <property type="project" value="InterPro"/>
</dbReference>
<sequence>MLVYSEIADSNLKDDKEALLGSYHASKSYGSINEGSGDPPEEARTYRSRFWILIVFTLMNLVLSVEWAMFGPISESMQAAFPGWDATIVTLTINGGIIAYIVAFIPVCWAVQHFGLRACLLSTFGLATAGTALRCITSTTPAFTILCQVCGVAVGLAAPMMLAGPAMIANEWFPVQERTTAMG</sequence>
<feature type="domain" description="Major facilitator superfamily (MFS) profile" evidence="6">
    <location>
        <begin position="52"/>
        <end position="183"/>
    </location>
</feature>
<comment type="subcellular location">
    <subcellularLocation>
        <location evidence="1">Membrane</location>
        <topology evidence="1">Multi-pass membrane protein</topology>
    </subcellularLocation>
</comment>
<dbReference type="SUPFAM" id="SSF103473">
    <property type="entry name" value="MFS general substrate transporter"/>
    <property type="match status" value="1"/>
</dbReference>
<evidence type="ECO:0000256" key="1">
    <source>
        <dbReference type="ARBA" id="ARBA00004141"/>
    </source>
</evidence>
<dbReference type="Gene3D" id="1.20.1250.20">
    <property type="entry name" value="MFS general substrate transporter like domains"/>
    <property type="match status" value="1"/>
</dbReference>
<keyword evidence="2 5" id="KW-0812">Transmembrane</keyword>
<dbReference type="InterPro" id="IPR049680">
    <property type="entry name" value="FLVCR1-2_SLC49-like"/>
</dbReference>
<dbReference type="PANTHER" id="PTHR10924">
    <property type="entry name" value="MAJOR FACILITATOR SUPERFAMILY PROTEIN-RELATED"/>
    <property type="match status" value="1"/>
</dbReference>